<dbReference type="GO" id="GO:0005737">
    <property type="term" value="C:cytoplasm"/>
    <property type="evidence" value="ECO:0007669"/>
    <property type="project" value="TreeGrafter"/>
</dbReference>
<dbReference type="Gene3D" id="3.90.1720.10">
    <property type="entry name" value="endopeptidase domain like (from Nostoc punctiforme)"/>
    <property type="match status" value="1"/>
</dbReference>
<feature type="region of interest" description="Disordered" evidence="5">
    <location>
        <begin position="195"/>
        <end position="223"/>
    </location>
</feature>
<dbReference type="PROSITE" id="PS51934">
    <property type="entry name" value="LRAT"/>
    <property type="match status" value="1"/>
</dbReference>
<keyword evidence="8" id="KW-1185">Reference proteome</keyword>
<accession>A0A443QXB0</accession>
<reference evidence="7 8" key="1">
    <citation type="journal article" date="2018" name="Gigascience">
        <title>Genomes of trombidid mites reveal novel predicted allergens and laterally-transferred genes associated with secondary metabolism.</title>
        <authorList>
            <person name="Dong X."/>
            <person name="Chaisiri K."/>
            <person name="Xia D."/>
            <person name="Armstrong S.D."/>
            <person name="Fang Y."/>
            <person name="Donnelly M.J."/>
            <person name="Kadowaki T."/>
            <person name="McGarry J.W."/>
            <person name="Darby A.C."/>
            <person name="Makepeace B.L."/>
        </authorList>
    </citation>
    <scope>NUCLEOTIDE SEQUENCE [LARGE SCALE GENOMIC DNA]</scope>
    <source>
        <strain evidence="7">UoL-WK</strain>
    </source>
</reference>
<dbReference type="InterPro" id="IPR051496">
    <property type="entry name" value="H-rev107_PLA/AT"/>
</dbReference>
<dbReference type="PANTHER" id="PTHR13943:SF77">
    <property type="entry name" value="LRAT DOMAIN-CONTAINING PROTEIN"/>
    <property type="match status" value="1"/>
</dbReference>
<dbReference type="GO" id="GO:0016410">
    <property type="term" value="F:N-acyltransferase activity"/>
    <property type="evidence" value="ECO:0007669"/>
    <property type="project" value="TreeGrafter"/>
</dbReference>
<evidence type="ECO:0000256" key="3">
    <source>
        <dbReference type="ARBA" id="ARBA00022801"/>
    </source>
</evidence>
<evidence type="ECO:0000259" key="6">
    <source>
        <dbReference type="PROSITE" id="PS51934"/>
    </source>
</evidence>
<dbReference type="STRING" id="1965070.A0A443QXB0"/>
<keyword evidence="3" id="KW-0378">Hydrolase</keyword>
<comment type="similarity">
    <text evidence="1">Belongs to the H-rev107 family.</text>
</comment>
<keyword evidence="4" id="KW-0443">Lipid metabolism</keyword>
<proteinExistence type="inferred from homology"/>
<dbReference type="Pfam" id="PF04970">
    <property type="entry name" value="LRAT"/>
    <property type="match status" value="1"/>
</dbReference>
<evidence type="ECO:0000256" key="1">
    <source>
        <dbReference type="ARBA" id="ARBA00007824"/>
    </source>
</evidence>
<evidence type="ECO:0000256" key="5">
    <source>
        <dbReference type="SAM" id="MobiDB-lite"/>
    </source>
</evidence>
<dbReference type="InterPro" id="IPR007053">
    <property type="entry name" value="LRAT_dom"/>
</dbReference>
<evidence type="ECO:0000256" key="4">
    <source>
        <dbReference type="ARBA" id="ARBA00023098"/>
    </source>
</evidence>
<dbReference type="Proteomes" id="UP000285301">
    <property type="component" value="Unassembled WGS sequence"/>
</dbReference>
<organism evidence="7 8">
    <name type="scientific">Dinothrombium tinctorium</name>
    <dbReference type="NCBI Taxonomy" id="1965070"/>
    <lineage>
        <taxon>Eukaryota</taxon>
        <taxon>Metazoa</taxon>
        <taxon>Ecdysozoa</taxon>
        <taxon>Arthropoda</taxon>
        <taxon>Chelicerata</taxon>
        <taxon>Arachnida</taxon>
        <taxon>Acari</taxon>
        <taxon>Acariformes</taxon>
        <taxon>Trombidiformes</taxon>
        <taxon>Prostigmata</taxon>
        <taxon>Anystina</taxon>
        <taxon>Parasitengona</taxon>
        <taxon>Trombidioidea</taxon>
        <taxon>Trombidiidae</taxon>
        <taxon>Dinothrombium</taxon>
    </lineage>
</organism>
<dbReference type="GO" id="GO:0008970">
    <property type="term" value="F:phospholipase A1 activity"/>
    <property type="evidence" value="ECO:0007669"/>
    <property type="project" value="TreeGrafter"/>
</dbReference>
<protein>
    <submittedName>
        <fullName evidence="7">HRAS-like suppressor 3</fullName>
    </submittedName>
</protein>
<evidence type="ECO:0000313" key="7">
    <source>
        <dbReference type="EMBL" id="RWS07633.1"/>
    </source>
</evidence>
<dbReference type="OrthoDB" id="10051797at2759"/>
<dbReference type="GO" id="GO:0070292">
    <property type="term" value="P:N-acylphosphatidylethanolamine metabolic process"/>
    <property type="evidence" value="ECO:0007669"/>
    <property type="project" value="TreeGrafter"/>
</dbReference>
<sequence>MPEKSNSITLSLGLSNFRLAAELLYLSSDDSYSSADRINVGDLIEIDRTLYAHWALYIGDGNVIHLVGEDDQDIPDTEYAIVKEARLVDVAANSYVRVNNKEVPAKERKLTPFDSETTVANAKQFVGCRVEYNMLTRNCEHYLTEWKYGKAWSDQATVAMNAIKTLKKDSSSAGHAFLVNGLNTLLNSPGAINTPSSPLFPRSPSVSISSTSSTGSQTEPNNA</sequence>
<dbReference type="AlphaFoldDB" id="A0A443QXB0"/>
<keyword evidence="2" id="KW-0808">Transferase</keyword>
<evidence type="ECO:0000256" key="2">
    <source>
        <dbReference type="ARBA" id="ARBA00022679"/>
    </source>
</evidence>
<dbReference type="EMBL" id="NCKU01003379">
    <property type="protein sequence ID" value="RWS07633.1"/>
    <property type="molecule type" value="Genomic_DNA"/>
</dbReference>
<evidence type="ECO:0000313" key="8">
    <source>
        <dbReference type="Proteomes" id="UP000285301"/>
    </source>
</evidence>
<gene>
    <name evidence="7" type="ORF">B4U79_05402</name>
</gene>
<feature type="domain" description="LRAT" evidence="6">
    <location>
        <begin position="43"/>
        <end position="155"/>
    </location>
</feature>
<feature type="compositionally biased region" description="Low complexity" evidence="5">
    <location>
        <begin position="203"/>
        <end position="223"/>
    </location>
</feature>
<dbReference type="GO" id="GO:0004623">
    <property type="term" value="F:phospholipase A2 activity"/>
    <property type="evidence" value="ECO:0007669"/>
    <property type="project" value="TreeGrafter"/>
</dbReference>
<dbReference type="PANTHER" id="PTHR13943">
    <property type="entry name" value="HRAS-LIKE SUPPRESSOR - RELATED"/>
    <property type="match status" value="1"/>
</dbReference>
<comment type="caution">
    <text evidence="7">The sequence shown here is derived from an EMBL/GenBank/DDBJ whole genome shotgun (WGS) entry which is preliminary data.</text>
</comment>
<name>A0A443QXB0_9ACAR</name>